<evidence type="ECO:0000259" key="5">
    <source>
        <dbReference type="SMART" id="SM00922"/>
    </source>
</evidence>
<dbReference type="PANTHER" id="PTHR13794">
    <property type="entry name" value="ENOLASE SUPERFAMILY, MANDELATE RACEMASE"/>
    <property type="match status" value="1"/>
</dbReference>
<dbReference type="GO" id="GO:0016052">
    <property type="term" value="P:carbohydrate catabolic process"/>
    <property type="evidence" value="ECO:0007669"/>
    <property type="project" value="TreeGrafter"/>
</dbReference>
<dbReference type="RefSeq" id="WP_172832239.1">
    <property type="nucleotide sequence ID" value="NZ_LT629710.1"/>
</dbReference>
<dbReference type="Gene3D" id="3.20.20.120">
    <property type="entry name" value="Enolase-like C-terminal domain"/>
    <property type="match status" value="1"/>
</dbReference>
<dbReference type="EMBL" id="LT629710">
    <property type="protein sequence ID" value="SDO67586.1"/>
    <property type="molecule type" value="Genomic_DNA"/>
</dbReference>
<name>A0A1H0LHP0_9ACTN</name>
<sequence>MSDLRITDVRVRSLAPRPSGQTRAADVPWLCTPTTQFPDVAERDYWGPVNLVLVEIETNAGITGIGTCGSGNAGIAPIIEHQFRHLVVGEDPFRTEYLWAKMYRSSSRYGRRGAPMSAISGIDIALYDIIGKSLGVPVYDLLGGLVRTEATAYASRLYALKDLDELAAEAKEYVAQGYRMMKQRFGFGPKDGLAGMRRNVELIRTVRETIGDDVELAADAYMGWDLDYAIKMERMLRPYDLKWIEEPLMPHDVHGYVELRRKSETPISHGEHYYSRWEFAEAISLGAADILQPDVNRLGGITEARKVFALGAARDIPMIPHSNELHNLHFVFSQWNCPFAEYFPDVLPEDSNSMFWQLFSGNPTLSGGSLTPPTAPGLGYTLNEDVAQQMTVQLGR</sequence>
<evidence type="ECO:0000256" key="2">
    <source>
        <dbReference type="ARBA" id="ARBA00010339"/>
    </source>
</evidence>
<dbReference type="STRING" id="1090615.SAMN04515671_1668"/>
<dbReference type="InterPro" id="IPR029065">
    <property type="entry name" value="Enolase_C-like"/>
</dbReference>
<feature type="domain" description="Mandelate racemase/muconate lactonizing enzyme C-terminal" evidence="5">
    <location>
        <begin position="163"/>
        <end position="266"/>
    </location>
</feature>
<keyword evidence="4" id="KW-0460">Magnesium</keyword>
<dbReference type="InterPro" id="IPR046945">
    <property type="entry name" value="RHMD-like"/>
</dbReference>
<evidence type="ECO:0000256" key="3">
    <source>
        <dbReference type="ARBA" id="ARBA00022723"/>
    </source>
</evidence>
<keyword evidence="7" id="KW-1185">Reference proteome</keyword>
<proteinExistence type="inferred from homology"/>
<protein>
    <submittedName>
        <fullName evidence="6">L-alanine-DL-glutamate epimerase</fullName>
    </submittedName>
</protein>
<dbReference type="SMART" id="SM00922">
    <property type="entry name" value="MR_MLE"/>
    <property type="match status" value="1"/>
</dbReference>
<dbReference type="GO" id="GO:0009063">
    <property type="term" value="P:amino acid catabolic process"/>
    <property type="evidence" value="ECO:0007669"/>
    <property type="project" value="InterPro"/>
</dbReference>
<dbReference type="SFLD" id="SFLDS00001">
    <property type="entry name" value="Enolase"/>
    <property type="match status" value="1"/>
</dbReference>
<dbReference type="InterPro" id="IPR018110">
    <property type="entry name" value="Mandel_Rmase/mucon_lact_enz_CS"/>
</dbReference>
<dbReference type="SUPFAM" id="SSF51604">
    <property type="entry name" value="Enolase C-terminal domain-like"/>
    <property type="match status" value="1"/>
</dbReference>
<dbReference type="InterPro" id="IPR013341">
    <property type="entry name" value="Mandelate_racemase_N_dom"/>
</dbReference>
<evidence type="ECO:0000256" key="1">
    <source>
        <dbReference type="ARBA" id="ARBA00001946"/>
    </source>
</evidence>
<dbReference type="InterPro" id="IPR029017">
    <property type="entry name" value="Enolase-like_N"/>
</dbReference>
<dbReference type="Pfam" id="PF02746">
    <property type="entry name" value="MR_MLE_N"/>
    <property type="match status" value="1"/>
</dbReference>
<dbReference type="PANTHER" id="PTHR13794:SF58">
    <property type="entry name" value="MITOCHONDRIAL ENOLASE SUPERFAMILY MEMBER 1"/>
    <property type="match status" value="1"/>
</dbReference>
<dbReference type="InterPro" id="IPR036849">
    <property type="entry name" value="Enolase-like_C_sf"/>
</dbReference>
<dbReference type="PROSITE" id="PS00908">
    <property type="entry name" value="MR_MLE_1"/>
    <property type="match status" value="1"/>
</dbReference>
<dbReference type="FunFam" id="3.20.20.120:FF:000005">
    <property type="entry name" value="Putative L-rhamnonate dehydratase"/>
    <property type="match status" value="1"/>
</dbReference>
<dbReference type="Proteomes" id="UP000198741">
    <property type="component" value="Chromosome I"/>
</dbReference>
<dbReference type="InterPro" id="IPR013342">
    <property type="entry name" value="Mandelate_racemase_C"/>
</dbReference>
<comment type="similarity">
    <text evidence="2">Belongs to the mandelate racemase/muconate lactonizing enzyme family. GalD subfamily.</text>
</comment>
<accession>A0A1H0LHP0</accession>
<gene>
    <name evidence="6" type="ORF">SAMN04515671_1668</name>
</gene>
<evidence type="ECO:0000256" key="4">
    <source>
        <dbReference type="ARBA" id="ARBA00022842"/>
    </source>
</evidence>
<evidence type="ECO:0000313" key="7">
    <source>
        <dbReference type="Proteomes" id="UP000198741"/>
    </source>
</evidence>
<keyword evidence="3" id="KW-0479">Metal-binding</keyword>
<dbReference type="SUPFAM" id="SSF54826">
    <property type="entry name" value="Enolase N-terminal domain-like"/>
    <property type="match status" value="1"/>
</dbReference>
<dbReference type="Gene3D" id="3.30.390.10">
    <property type="entry name" value="Enolase-like, N-terminal domain"/>
    <property type="match status" value="1"/>
</dbReference>
<dbReference type="AlphaFoldDB" id="A0A1H0LHP0"/>
<dbReference type="Pfam" id="PF13378">
    <property type="entry name" value="MR_MLE_C"/>
    <property type="match status" value="1"/>
</dbReference>
<dbReference type="SFLD" id="SFLDG00179">
    <property type="entry name" value="mandelate_racemase"/>
    <property type="match status" value="1"/>
</dbReference>
<comment type="cofactor">
    <cofactor evidence="1">
        <name>Mg(2+)</name>
        <dbReference type="ChEBI" id="CHEBI:18420"/>
    </cofactor>
</comment>
<organism evidence="6 7">
    <name type="scientific">Nakamurella panacisegetis</name>
    <dbReference type="NCBI Taxonomy" id="1090615"/>
    <lineage>
        <taxon>Bacteria</taxon>
        <taxon>Bacillati</taxon>
        <taxon>Actinomycetota</taxon>
        <taxon>Actinomycetes</taxon>
        <taxon>Nakamurellales</taxon>
        <taxon>Nakamurellaceae</taxon>
        <taxon>Nakamurella</taxon>
    </lineage>
</organism>
<dbReference type="GO" id="GO:0000287">
    <property type="term" value="F:magnesium ion binding"/>
    <property type="evidence" value="ECO:0007669"/>
    <property type="project" value="TreeGrafter"/>
</dbReference>
<dbReference type="GO" id="GO:0016836">
    <property type="term" value="F:hydro-lyase activity"/>
    <property type="evidence" value="ECO:0007669"/>
    <property type="project" value="TreeGrafter"/>
</dbReference>
<evidence type="ECO:0000313" key="6">
    <source>
        <dbReference type="EMBL" id="SDO67586.1"/>
    </source>
</evidence>
<reference evidence="6 7" key="1">
    <citation type="submission" date="2016-10" db="EMBL/GenBank/DDBJ databases">
        <authorList>
            <person name="de Groot N.N."/>
        </authorList>
    </citation>
    <scope>NUCLEOTIDE SEQUENCE [LARGE SCALE GENOMIC DNA]</scope>
    <source>
        <strain evidence="7">P4-7,KCTC 19426,CECT 7604</strain>
    </source>
</reference>